<gene>
    <name evidence="1" type="ORF">JAJ28_003064</name>
</gene>
<accession>A0AAD3UCK3</accession>
<reference evidence="1" key="2">
    <citation type="submission" date="2020-01" db="EMBL/GenBank/DDBJ databases">
        <authorList>
            <consortium name="NCBI Pathogen Detection Project"/>
        </authorList>
    </citation>
    <scope>NUCLEOTIDE SEQUENCE</scope>
    <source>
        <strain evidence="1">OLC2673_Aeromonas</strain>
    </source>
</reference>
<protein>
    <submittedName>
        <fullName evidence="1">Uncharacterized protein</fullName>
    </submittedName>
</protein>
<proteinExistence type="predicted"/>
<evidence type="ECO:0000313" key="1">
    <source>
        <dbReference type="EMBL" id="HAT6345298.1"/>
    </source>
</evidence>
<organism evidence="1 2">
    <name type="scientific">Aeromonas hydrophila</name>
    <dbReference type="NCBI Taxonomy" id="644"/>
    <lineage>
        <taxon>Bacteria</taxon>
        <taxon>Pseudomonadati</taxon>
        <taxon>Pseudomonadota</taxon>
        <taxon>Gammaproteobacteria</taxon>
        <taxon>Aeromonadales</taxon>
        <taxon>Aeromonadaceae</taxon>
        <taxon>Aeromonas</taxon>
    </lineage>
</organism>
<comment type="caution">
    <text evidence="1">The sequence shown here is derived from an EMBL/GenBank/DDBJ whole genome shotgun (WGS) entry which is preliminary data.</text>
</comment>
<dbReference type="EMBL" id="DACTUL010000026">
    <property type="protein sequence ID" value="HAT6345298.1"/>
    <property type="molecule type" value="Genomic_DNA"/>
</dbReference>
<evidence type="ECO:0000313" key="2">
    <source>
        <dbReference type="Proteomes" id="UP000859505"/>
    </source>
</evidence>
<dbReference type="AlphaFoldDB" id="A0AAD3UCK3"/>
<name>A0AAD3UCK3_AERHY</name>
<reference evidence="1" key="1">
    <citation type="journal article" date="2018" name="Genome Biol.">
        <title>SKESA: strategic k-mer extension for scrupulous assemblies.</title>
        <authorList>
            <person name="Souvorov A."/>
            <person name="Agarwala R."/>
            <person name="Lipman D.J."/>
        </authorList>
    </citation>
    <scope>NUCLEOTIDE SEQUENCE</scope>
    <source>
        <strain evidence="1">OLC2673_Aeromonas</strain>
    </source>
</reference>
<sequence>MEELLNKYNGQERIVSRICCFTMLLEWMATEESLNGLDLIAGRFKTIRGARRVLPELLNGTDLNSFMHRNNIQQVNPNFMQDWDLLIIDGAHSYIFYCGYLFGVADNNKFTYRPYSDVMNQHQKEYENIVAYRHNKK</sequence>
<dbReference type="Proteomes" id="UP000859505">
    <property type="component" value="Unassembled WGS sequence"/>
</dbReference>